<protein>
    <submittedName>
        <fullName evidence="1">Uncharacterized protein</fullName>
    </submittedName>
</protein>
<accession>A0ABW0TN88</accession>
<dbReference type="Proteomes" id="UP001596109">
    <property type="component" value="Unassembled WGS sequence"/>
</dbReference>
<evidence type="ECO:0000313" key="1">
    <source>
        <dbReference type="EMBL" id="MFC5590433.1"/>
    </source>
</evidence>
<dbReference type="RefSeq" id="WP_381436884.1">
    <property type="nucleotide sequence ID" value="NZ_JBHSNO010000008.1"/>
</dbReference>
<proteinExistence type="predicted"/>
<gene>
    <name evidence="1" type="ORF">ACFPRA_16125</name>
</gene>
<comment type="caution">
    <text evidence="1">The sequence shown here is derived from an EMBL/GenBank/DDBJ whole genome shotgun (WGS) entry which is preliminary data.</text>
</comment>
<dbReference type="EMBL" id="JBHSNO010000008">
    <property type="protein sequence ID" value="MFC5590433.1"/>
    <property type="molecule type" value="Genomic_DNA"/>
</dbReference>
<organism evidence="1 2">
    <name type="scientific">Sporosarcina soli</name>
    <dbReference type="NCBI Taxonomy" id="334736"/>
    <lineage>
        <taxon>Bacteria</taxon>
        <taxon>Bacillati</taxon>
        <taxon>Bacillota</taxon>
        <taxon>Bacilli</taxon>
        <taxon>Bacillales</taxon>
        <taxon>Caryophanaceae</taxon>
        <taxon>Sporosarcina</taxon>
    </lineage>
</organism>
<evidence type="ECO:0000313" key="2">
    <source>
        <dbReference type="Proteomes" id="UP001596109"/>
    </source>
</evidence>
<reference evidence="2" key="1">
    <citation type="journal article" date="2019" name="Int. J. Syst. Evol. Microbiol.">
        <title>The Global Catalogue of Microorganisms (GCM) 10K type strain sequencing project: providing services to taxonomists for standard genome sequencing and annotation.</title>
        <authorList>
            <consortium name="The Broad Institute Genomics Platform"/>
            <consortium name="The Broad Institute Genome Sequencing Center for Infectious Disease"/>
            <person name="Wu L."/>
            <person name="Ma J."/>
        </authorList>
    </citation>
    <scope>NUCLEOTIDE SEQUENCE [LARGE SCALE GENOMIC DNA]</scope>
    <source>
        <strain evidence="2">CGMCC 4.1434</strain>
    </source>
</reference>
<name>A0ABW0TN88_9BACL</name>
<sequence>MSEGISIGGSSNALLIQVKPPADVTDFQRSFSSELEKIWTQSSRGVIDGKVECKKMILFKCRKKKIVVEVVVEV</sequence>
<keyword evidence="2" id="KW-1185">Reference proteome</keyword>